<organism evidence="2 3">
    <name type="scientific">Pseudomonas floridensis</name>
    <dbReference type="NCBI Taxonomy" id="1958950"/>
    <lineage>
        <taxon>Bacteria</taxon>
        <taxon>Pseudomonadati</taxon>
        <taxon>Pseudomonadota</taxon>
        <taxon>Gammaproteobacteria</taxon>
        <taxon>Pseudomonadales</taxon>
        <taxon>Pseudomonadaceae</taxon>
        <taxon>Pseudomonas</taxon>
    </lineage>
</organism>
<dbReference type="InterPro" id="IPR003018">
    <property type="entry name" value="GAF"/>
</dbReference>
<sequence>MGCEVTVSRGLLTAEERSAIAEIEATTNVLRLVTRLTGMRFAGIAKFTEAEWVACSVYDPSHLGMEEGAAFDLEQTLCNEFRTNSQALFVPQISQNGKYANLAVVKQYEIESYAGVPIFLPDGRLYGALCALDSRLTLFDDPDLAETLGLFARLVGCIFFSNLTEGEYRA</sequence>
<dbReference type="STRING" id="1958950.BZK31_01160"/>
<feature type="domain" description="GAF" evidence="1">
    <location>
        <begin position="27"/>
        <end position="156"/>
    </location>
</feature>
<dbReference type="OrthoDB" id="8807260at2"/>
<dbReference type="RefSeq" id="WP_083180917.1">
    <property type="nucleotide sequence ID" value="NZ_CBCRZR010000002.1"/>
</dbReference>
<proteinExistence type="predicted"/>
<reference evidence="3" key="1">
    <citation type="submission" date="2017-02" db="EMBL/GenBank/DDBJ databases">
        <title>Pseudomonas floridae sp. nov., a novel pathogenic bacterial species isolated from tomato.</title>
        <authorList>
            <person name="Timilsina S."/>
            <person name="Vallad G.E."/>
            <person name="Jones J.B."/>
        </authorList>
    </citation>
    <scope>NUCLEOTIDE SEQUENCE [LARGE SCALE GENOMIC DNA]</scope>
    <source>
        <strain evidence="3">GEV388</strain>
    </source>
</reference>
<evidence type="ECO:0000313" key="3">
    <source>
        <dbReference type="Proteomes" id="UP000192815"/>
    </source>
</evidence>
<keyword evidence="3" id="KW-1185">Reference proteome</keyword>
<evidence type="ECO:0000313" key="2">
    <source>
        <dbReference type="EMBL" id="ORC62276.1"/>
    </source>
</evidence>
<dbReference type="Proteomes" id="UP000192815">
    <property type="component" value="Unassembled WGS sequence"/>
</dbReference>
<protein>
    <submittedName>
        <fullName evidence="2">GAF domain-containing protein</fullName>
    </submittedName>
</protein>
<name>A0A1X0NE02_9PSED</name>
<evidence type="ECO:0000259" key="1">
    <source>
        <dbReference type="Pfam" id="PF01590"/>
    </source>
</evidence>
<dbReference type="InterPro" id="IPR029016">
    <property type="entry name" value="GAF-like_dom_sf"/>
</dbReference>
<accession>A0A1X0NE02</accession>
<dbReference type="EMBL" id="MUIO01000002">
    <property type="protein sequence ID" value="ORC62276.1"/>
    <property type="molecule type" value="Genomic_DNA"/>
</dbReference>
<dbReference type="AlphaFoldDB" id="A0A1X0NE02"/>
<gene>
    <name evidence="2" type="ORF">BZK31_01160</name>
</gene>
<dbReference type="SUPFAM" id="SSF55781">
    <property type="entry name" value="GAF domain-like"/>
    <property type="match status" value="1"/>
</dbReference>
<dbReference type="Gene3D" id="3.30.450.40">
    <property type="match status" value="1"/>
</dbReference>
<comment type="caution">
    <text evidence="2">The sequence shown here is derived from an EMBL/GenBank/DDBJ whole genome shotgun (WGS) entry which is preliminary data.</text>
</comment>
<dbReference type="Pfam" id="PF01590">
    <property type="entry name" value="GAF"/>
    <property type="match status" value="1"/>
</dbReference>